<accession>A0A2P2Q1K3</accession>
<dbReference type="EMBL" id="GGEC01080396">
    <property type="protein sequence ID" value="MBX60880.1"/>
    <property type="molecule type" value="Transcribed_RNA"/>
</dbReference>
<protein>
    <submittedName>
        <fullName evidence="1">Uncharacterized protein</fullName>
    </submittedName>
</protein>
<sequence length="22" mass="2641">MMRMYRVTMKCRSQTSGCMLVK</sequence>
<dbReference type="AlphaFoldDB" id="A0A2P2Q1K3"/>
<proteinExistence type="predicted"/>
<reference evidence="1" key="1">
    <citation type="submission" date="2018-02" db="EMBL/GenBank/DDBJ databases">
        <title>Rhizophora mucronata_Transcriptome.</title>
        <authorList>
            <person name="Meera S.P."/>
            <person name="Sreeshan A."/>
            <person name="Augustine A."/>
        </authorList>
    </citation>
    <scope>NUCLEOTIDE SEQUENCE</scope>
    <source>
        <tissue evidence="1">Leaf</tissue>
    </source>
</reference>
<evidence type="ECO:0000313" key="1">
    <source>
        <dbReference type="EMBL" id="MBX60880.1"/>
    </source>
</evidence>
<organism evidence="1">
    <name type="scientific">Rhizophora mucronata</name>
    <name type="common">Asiatic mangrove</name>
    <dbReference type="NCBI Taxonomy" id="61149"/>
    <lineage>
        <taxon>Eukaryota</taxon>
        <taxon>Viridiplantae</taxon>
        <taxon>Streptophyta</taxon>
        <taxon>Embryophyta</taxon>
        <taxon>Tracheophyta</taxon>
        <taxon>Spermatophyta</taxon>
        <taxon>Magnoliopsida</taxon>
        <taxon>eudicotyledons</taxon>
        <taxon>Gunneridae</taxon>
        <taxon>Pentapetalae</taxon>
        <taxon>rosids</taxon>
        <taxon>fabids</taxon>
        <taxon>Malpighiales</taxon>
        <taxon>Rhizophoraceae</taxon>
        <taxon>Rhizophora</taxon>
    </lineage>
</organism>
<name>A0A2P2Q1K3_RHIMU</name>